<evidence type="ECO:0000256" key="8">
    <source>
        <dbReference type="ARBA" id="ARBA00022777"/>
    </source>
</evidence>
<dbReference type="InterPro" id="IPR004358">
    <property type="entry name" value="Sig_transdc_His_kin-like_C"/>
</dbReference>
<comment type="catalytic activity">
    <reaction evidence="1">
        <text>ATP + protein L-histidine = ADP + protein N-phospho-L-histidine.</text>
        <dbReference type="EC" id="2.7.13.3"/>
    </reaction>
</comment>
<evidence type="ECO:0000256" key="4">
    <source>
        <dbReference type="ARBA" id="ARBA00022475"/>
    </source>
</evidence>
<dbReference type="PRINTS" id="PR00344">
    <property type="entry name" value="BCTRLSENSOR"/>
</dbReference>
<dbReference type="PROSITE" id="PS50109">
    <property type="entry name" value="HIS_KIN"/>
    <property type="match status" value="1"/>
</dbReference>
<evidence type="ECO:0000256" key="5">
    <source>
        <dbReference type="ARBA" id="ARBA00022553"/>
    </source>
</evidence>
<keyword evidence="6" id="KW-0808">Transferase</keyword>
<keyword evidence="9" id="KW-0067">ATP-binding</keyword>
<reference evidence="14" key="1">
    <citation type="journal article" date="2017" name="Proc. Natl. Acad. Sci. U.S.A.">
        <title>Simulation of Deepwater Horizon oil plume reveals substrate specialization within a complex community of hydrocarbon-degraders.</title>
        <authorList>
            <person name="Hu P."/>
            <person name="Dubinsky E.A."/>
            <person name="Probst A.J."/>
            <person name="Wang J."/>
            <person name="Sieber C.M.K."/>
            <person name="Tom L.M."/>
            <person name="Gardinali P."/>
            <person name="Banfield J.F."/>
            <person name="Atlas R.M."/>
            <person name="Andersen G.L."/>
        </authorList>
    </citation>
    <scope>NUCLEOTIDE SEQUENCE [LARGE SCALE GENOMIC DNA]</scope>
</reference>
<accession>A0A1Y5F8Y4</accession>
<evidence type="ECO:0000259" key="12">
    <source>
        <dbReference type="PROSITE" id="PS50109"/>
    </source>
</evidence>
<keyword evidence="7" id="KW-0547">Nucleotide-binding</keyword>
<evidence type="ECO:0000256" key="6">
    <source>
        <dbReference type="ARBA" id="ARBA00022679"/>
    </source>
</evidence>
<evidence type="ECO:0000256" key="2">
    <source>
        <dbReference type="ARBA" id="ARBA00004651"/>
    </source>
</evidence>
<dbReference type="GO" id="GO:0004673">
    <property type="term" value="F:protein histidine kinase activity"/>
    <property type="evidence" value="ECO:0007669"/>
    <property type="project" value="UniProtKB-EC"/>
</dbReference>
<evidence type="ECO:0000256" key="1">
    <source>
        <dbReference type="ARBA" id="ARBA00000085"/>
    </source>
</evidence>
<comment type="subcellular location">
    <subcellularLocation>
        <location evidence="2">Cell membrane</location>
        <topology evidence="2">Multi-pass membrane protein</topology>
    </subcellularLocation>
</comment>
<dbReference type="InterPro" id="IPR036890">
    <property type="entry name" value="HATPase_C_sf"/>
</dbReference>
<dbReference type="Gene3D" id="3.30.565.10">
    <property type="entry name" value="Histidine kinase-like ATPase, C-terminal domain"/>
    <property type="match status" value="1"/>
</dbReference>
<dbReference type="InterPro" id="IPR003594">
    <property type="entry name" value="HATPase_dom"/>
</dbReference>
<evidence type="ECO:0000256" key="10">
    <source>
        <dbReference type="ARBA" id="ARBA00023012"/>
    </source>
</evidence>
<dbReference type="Proteomes" id="UP000196531">
    <property type="component" value="Unassembled WGS sequence"/>
</dbReference>
<dbReference type="PANTHER" id="PTHR45528:SF1">
    <property type="entry name" value="SENSOR HISTIDINE KINASE CPXA"/>
    <property type="match status" value="1"/>
</dbReference>
<evidence type="ECO:0000256" key="7">
    <source>
        <dbReference type="ARBA" id="ARBA00022741"/>
    </source>
</evidence>
<evidence type="ECO:0000313" key="14">
    <source>
        <dbReference type="Proteomes" id="UP000196531"/>
    </source>
</evidence>
<organism evidence="13 14">
    <name type="scientific">Halobacteriovorax marinus</name>
    <dbReference type="NCBI Taxonomy" id="97084"/>
    <lineage>
        <taxon>Bacteria</taxon>
        <taxon>Pseudomonadati</taxon>
        <taxon>Bdellovibrionota</taxon>
        <taxon>Bacteriovoracia</taxon>
        <taxon>Bacteriovoracales</taxon>
        <taxon>Halobacteriovoraceae</taxon>
        <taxon>Halobacteriovorax</taxon>
    </lineage>
</organism>
<dbReference type="PANTHER" id="PTHR45528">
    <property type="entry name" value="SENSOR HISTIDINE KINASE CPXA"/>
    <property type="match status" value="1"/>
</dbReference>
<dbReference type="SUPFAM" id="SSF55874">
    <property type="entry name" value="ATPase domain of HSP90 chaperone/DNA topoisomerase II/histidine kinase"/>
    <property type="match status" value="1"/>
</dbReference>
<dbReference type="GO" id="GO:0005524">
    <property type="term" value="F:ATP binding"/>
    <property type="evidence" value="ECO:0007669"/>
    <property type="project" value="UniProtKB-KW"/>
</dbReference>
<dbReference type="GO" id="GO:0005886">
    <property type="term" value="C:plasma membrane"/>
    <property type="evidence" value="ECO:0007669"/>
    <property type="project" value="UniProtKB-SubCell"/>
</dbReference>
<keyword evidence="5" id="KW-0597">Phosphoprotein</keyword>
<evidence type="ECO:0000256" key="11">
    <source>
        <dbReference type="ARBA" id="ARBA00023136"/>
    </source>
</evidence>
<dbReference type="SMART" id="SM00387">
    <property type="entry name" value="HATPase_c"/>
    <property type="match status" value="1"/>
</dbReference>
<comment type="caution">
    <text evidence="13">The sequence shown here is derived from an EMBL/GenBank/DDBJ whole genome shotgun (WGS) entry which is preliminary data.</text>
</comment>
<dbReference type="InterPro" id="IPR050398">
    <property type="entry name" value="HssS/ArlS-like"/>
</dbReference>
<evidence type="ECO:0000256" key="9">
    <source>
        <dbReference type="ARBA" id="ARBA00022840"/>
    </source>
</evidence>
<protein>
    <recommendedName>
        <fullName evidence="3">histidine kinase</fullName>
        <ecNumber evidence="3">2.7.13.3</ecNumber>
    </recommendedName>
</protein>
<name>A0A1Y5F8Y4_9BACT</name>
<dbReference type="EC" id="2.7.13.3" evidence="3"/>
<dbReference type="GO" id="GO:0000160">
    <property type="term" value="P:phosphorelay signal transduction system"/>
    <property type="evidence" value="ECO:0007669"/>
    <property type="project" value="UniProtKB-KW"/>
</dbReference>
<dbReference type="Pfam" id="PF02518">
    <property type="entry name" value="HATPase_c"/>
    <property type="match status" value="1"/>
</dbReference>
<keyword evidence="11" id="KW-0472">Membrane</keyword>
<proteinExistence type="predicted"/>
<sequence length="232" mass="25732">MDIQKCDEQELVLRIIAHDISNSVSLLSNCTRILKKPKNLSLEKINNYYSIIDRSIESIKHCVDMSQRCLIANKRIVQTSPISTNDLIQNSIILNNEMIVSKNIKLETDIQDVTILGDLQNISLSILGNFLTNAIKFSNRSSTIKIGSYIANDTEVAIYVQDAGVGMSCEQIESVFKNDAHSTNGTENEKGYGLGAVIANNFLIKHNGRLEIKSNIDEGSSGTLVTAYFPKY</sequence>
<keyword evidence="10" id="KW-0902">Two-component regulatory system</keyword>
<gene>
    <name evidence="13" type="ORF">A9Q84_13810</name>
</gene>
<dbReference type="EMBL" id="MAAO01000006">
    <property type="protein sequence ID" value="OUR97396.1"/>
    <property type="molecule type" value="Genomic_DNA"/>
</dbReference>
<keyword evidence="8" id="KW-0418">Kinase</keyword>
<keyword evidence="4" id="KW-1003">Cell membrane</keyword>
<dbReference type="InterPro" id="IPR005467">
    <property type="entry name" value="His_kinase_dom"/>
</dbReference>
<dbReference type="AlphaFoldDB" id="A0A1Y5F8Y4"/>
<evidence type="ECO:0000256" key="3">
    <source>
        <dbReference type="ARBA" id="ARBA00012438"/>
    </source>
</evidence>
<evidence type="ECO:0000313" key="13">
    <source>
        <dbReference type="EMBL" id="OUR97396.1"/>
    </source>
</evidence>
<feature type="domain" description="Histidine kinase" evidence="12">
    <location>
        <begin position="15"/>
        <end position="232"/>
    </location>
</feature>